<accession>A0A7J6WK89</accession>
<dbReference type="PRINTS" id="PR00171">
    <property type="entry name" value="SUGRTRNSPORT"/>
</dbReference>
<evidence type="ECO:0000256" key="8">
    <source>
        <dbReference type="ARBA" id="ARBA00023136"/>
    </source>
</evidence>
<reference evidence="11 12" key="1">
    <citation type="submission" date="2020-06" db="EMBL/GenBank/DDBJ databases">
        <title>Transcriptomic and genomic resources for Thalictrum thalictroides and T. hernandezii: Facilitating candidate gene discovery in an emerging model plant lineage.</title>
        <authorList>
            <person name="Arias T."/>
            <person name="Riano-Pachon D.M."/>
            <person name="Di Stilio V.S."/>
        </authorList>
    </citation>
    <scope>NUCLEOTIDE SEQUENCE [LARGE SCALE GENOMIC DNA]</scope>
    <source>
        <strain evidence="12">cv. WT478/WT964</strain>
        <tissue evidence="11">Leaves</tissue>
    </source>
</reference>
<dbReference type="GO" id="GO:0015293">
    <property type="term" value="F:symporter activity"/>
    <property type="evidence" value="ECO:0007669"/>
    <property type="project" value="UniProtKB-KW"/>
</dbReference>
<dbReference type="InterPro" id="IPR045262">
    <property type="entry name" value="STP/PLT_plant"/>
</dbReference>
<dbReference type="InterPro" id="IPR020846">
    <property type="entry name" value="MFS_dom"/>
</dbReference>
<evidence type="ECO:0000256" key="6">
    <source>
        <dbReference type="ARBA" id="ARBA00022847"/>
    </source>
</evidence>
<keyword evidence="3" id="KW-0813">Transport</keyword>
<dbReference type="InterPro" id="IPR005829">
    <property type="entry name" value="Sugar_transporter_CS"/>
</dbReference>
<dbReference type="OrthoDB" id="5296287at2759"/>
<gene>
    <name evidence="11" type="ORF">FRX31_013050</name>
</gene>
<feature type="transmembrane region" description="Helical" evidence="9">
    <location>
        <begin position="122"/>
        <end position="142"/>
    </location>
</feature>
<evidence type="ECO:0000256" key="3">
    <source>
        <dbReference type="ARBA" id="ARBA00022448"/>
    </source>
</evidence>
<dbReference type="PANTHER" id="PTHR23500">
    <property type="entry name" value="SOLUTE CARRIER FAMILY 2, FACILITATED GLUCOSE TRANSPORTER"/>
    <property type="match status" value="1"/>
</dbReference>
<feature type="transmembrane region" description="Helical" evidence="9">
    <location>
        <begin position="18"/>
        <end position="34"/>
    </location>
</feature>
<keyword evidence="12" id="KW-1185">Reference proteome</keyword>
<dbReference type="PANTHER" id="PTHR23500:SF574">
    <property type="entry name" value="SUGAR TRANSPORT PROTEIN 1"/>
    <property type="match status" value="1"/>
</dbReference>
<keyword evidence="5 9" id="KW-0812">Transmembrane</keyword>
<proteinExistence type="inferred from homology"/>
<evidence type="ECO:0000256" key="5">
    <source>
        <dbReference type="ARBA" id="ARBA00022692"/>
    </source>
</evidence>
<dbReference type="InterPro" id="IPR003663">
    <property type="entry name" value="Sugar/inositol_transpt"/>
</dbReference>
<feature type="transmembrane region" description="Helical" evidence="9">
    <location>
        <begin position="98"/>
        <end position="116"/>
    </location>
</feature>
<comment type="similarity">
    <text evidence="2">Belongs to the major facilitator superfamily. Sugar transporter (TC 2.A.1.1) family.</text>
</comment>
<keyword evidence="4 11" id="KW-0762">Sugar transport</keyword>
<feature type="domain" description="Major facilitator superfamily (MFS) profile" evidence="10">
    <location>
        <begin position="1"/>
        <end position="146"/>
    </location>
</feature>
<dbReference type="PROSITE" id="PS00216">
    <property type="entry name" value="SUGAR_TRANSPORT_1"/>
    <property type="match status" value="1"/>
</dbReference>
<dbReference type="SUPFAM" id="SSF103473">
    <property type="entry name" value="MFS general substrate transporter"/>
    <property type="match status" value="1"/>
</dbReference>
<evidence type="ECO:0000313" key="12">
    <source>
        <dbReference type="Proteomes" id="UP000554482"/>
    </source>
</evidence>
<evidence type="ECO:0000256" key="9">
    <source>
        <dbReference type="SAM" id="Phobius"/>
    </source>
</evidence>
<name>A0A7J6WK89_THATH</name>
<evidence type="ECO:0000256" key="1">
    <source>
        <dbReference type="ARBA" id="ARBA00004141"/>
    </source>
</evidence>
<dbReference type="AlphaFoldDB" id="A0A7J6WK89"/>
<keyword evidence="6" id="KW-0769">Symport</keyword>
<sequence length="179" mass="20655">MLATIASFYLVDRAGRRILLLGGGVEIALFQFVVEGLVWNKFGVDGTAISGQSYAILVLLCICQIVIGFAVSWGPLGWRVPIEIFPLEVRPALQRTNVCVNMFFAFIIAQIFLKMLELLKFGLFFFFGGFGIIMNIFLYFFLPETKGIPIEEMSRVWKNHWYWKRFTDDDYELEEKKVQ</sequence>
<dbReference type="Gene3D" id="1.20.1250.20">
    <property type="entry name" value="MFS general substrate transporter like domains"/>
    <property type="match status" value="1"/>
</dbReference>
<evidence type="ECO:0000256" key="2">
    <source>
        <dbReference type="ARBA" id="ARBA00010992"/>
    </source>
</evidence>
<dbReference type="Proteomes" id="UP000554482">
    <property type="component" value="Unassembled WGS sequence"/>
</dbReference>
<dbReference type="InterPro" id="IPR005828">
    <property type="entry name" value="MFS_sugar_transport-like"/>
</dbReference>
<comment type="subcellular location">
    <subcellularLocation>
        <location evidence="1">Membrane</location>
        <topology evidence="1">Multi-pass membrane protein</topology>
    </subcellularLocation>
</comment>
<comment type="caution">
    <text evidence="11">The sequence shown here is derived from an EMBL/GenBank/DDBJ whole genome shotgun (WGS) entry which is preliminary data.</text>
</comment>
<feature type="transmembrane region" description="Helical" evidence="9">
    <location>
        <begin position="54"/>
        <end position="78"/>
    </location>
</feature>
<organism evidence="11 12">
    <name type="scientific">Thalictrum thalictroides</name>
    <name type="common">Rue-anemone</name>
    <name type="synonym">Anemone thalictroides</name>
    <dbReference type="NCBI Taxonomy" id="46969"/>
    <lineage>
        <taxon>Eukaryota</taxon>
        <taxon>Viridiplantae</taxon>
        <taxon>Streptophyta</taxon>
        <taxon>Embryophyta</taxon>
        <taxon>Tracheophyta</taxon>
        <taxon>Spermatophyta</taxon>
        <taxon>Magnoliopsida</taxon>
        <taxon>Ranunculales</taxon>
        <taxon>Ranunculaceae</taxon>
        <taxon>Thalictroideae</taxon>
        <taxon>Thalictrum</taxon>
    </lineage>
</organism>
<evidence type="ECO:0000259" key="10">
    <source>
        <dbReference type="PROSITE" id="PS50850"/>
    </source>
</evidence>
<dbReference type="GO" id="GO:0015144">
    <property type="term" value="F:carbohydrate transmembrane transporter activity"/>
    <property type="evidence" value="ECO:0007669"/>
    <property type="project" value="InterPro"/>
</dbReference>
<keyword evidence="8 9" id="KW-0472">Membrane</keyword>
<evidence type="ECO:0000313" key="11">
    <source>
        <dbReference type="EMBL" id="KAF5197363.1"/>
    </source>
</evidence>
<dbReference type="GO" id="GO:0016020">
    <property type="term" value="C:membrane"/>
    <property type="evidence" value="ECO:0007669"/>
    <property type="project" value="UniProtKB-SubCell"/>
</dbReference>
<evidence type="ECO:0000256" key="7">
    <source>
        <dbReference type="ARBA" id="ARBA00022989"/>
    </source>
</evidence>
<evidence type="ECO:0000256" key="4">
    <source>
        <dbReference type="ARBA" id="ARBA00022597"/>
    </source>
</evidence>
<dbReference type="EMBL" id="JABWDY010014778">
    <property type="protein sequence ID" value="KAF5197363.1"/>
    <property type="molecule type" value="Genomic_DNA"/>
</dbReference>
<keyword evidence="7 9" id="KW-1133">Transmembrane helix</keyword>
<dbReference type="InterPro" id="IPR036259">
    <property type="entry name" value="MFS_trans_sf"/>
</dbReference>
<protein>
    <submittedName>
        <fullName evidence="11">Sugar transport protein mst8</fullName>
    </submittedName>
</protein>
<dbReference type="PROSITE" id="PS50850">
    <property type="entry name" value="MFS"/>
    <property type="match status" value="1"/>
</dbReference>
<dbReference type="Pfam" id="PF00083">
    <property type="entry name" value="Sugar_tr"/>
    <property type="match status" value="1"/>
</dbReference>